<dbReference type="EMBL" id="GDIQ01068001">
    <property type="protein sequence ID" value="JAN26736.1"/>
    <property type="molecule type" value="Transcribed_RNA"/>
</dbReference>
<dbReference type="OrthoDB" id="10254730at2759"/>
<evidence type="ECO:0000313" key="12">
    <source>
        <dbReference type="EMBL" id="KZS22037.1"/>
    </source>
</evidence>
<dbReference type="Pfam" id="PF12213">
    <property type="entry name" value="Dpoe2NT"/>
    <property type="match status" value="1"/>
</dbReference>
<evidence type="ECO:0000313" key="13">
    <source>
        <dbReference type="Proteomes" id="UP000076858"/>
    </source>
</evidence>
<evidence type="ECO:0000256" key="2">
    <source>
        <dbReference type="ARBA" id="ARBA00009560"/>
    </source>
</evidence>
<dbReference type="InterPro" id="IPR024639">
    <property type="entry name" value="DNA_pol_e_bsu_N"/>
</dbReference>
<feature type="domain" description="DNA polymerase alpha/delta/epsilon subunit B" evidence="9">
    <location>
        <begin position="287"/>
        <end position="485"/>
    </location>
</feature>
<evidence type="ECO:0000256" key="7">
    <source>
        <dbReference type="ARBA" id="ARBA00063156"/>
    </source>
</evidence>
<dbReference type="AlphaFoldDB" id="A0A0P6E4D9"/>
<sequence length="525" mass="59041">MDSRFKNDIVTTFKLNGLTVRSEATKYILGLLTPLHQDERSQWLEKLVDVIQKQGLLDSTTVEKSHIEKAAKECCQNELDEATSLLNVISAFDIPKFVYNTERKKYLPYESSAGFLNLFGDPKDKAEMFRHRYALLHQRTSRHSLFTPSVLGSSSASSQNKYQLQPIEYLLGMSTKLTNLVVLGMLTYLTEGKLHLEDTTGSVPVSLKDTNFHGGLFTENCFVLGQGYYQDGVFHIEHLGMPPPEPAKVTRTYFGNANFFGGPSTSCLKLSSKLKAQEDQNPEAMMVFLSDVWLDQTKVMEKLRILFAGYCEDPPICFVLMGNFLSSSTCSTSSGHLRQLFKSLAEMIKEFPNLVEQAQFVFVPGPSDSGFCNILPRPPLAKVIREEFLQRVPNAVFTTNPCRIQYGTKEIVVLREDIITKMCRNAIHFPTTDDIPQQFAKSLTSQGHLCPLPSEICPIYWPYDHALYLYPLPDAVVIGDRFGGFAAQNMDCVIFNPGPFSRNNFNFKVFVPLSSQVEDSEIGDS</sequence>
<organism evidence="11">
    <name type="scientific">Daphnia magna</name>
    <dbReference type="NCBI Taxonomy" id="35525"/>
    <lineage>
        <taxon>Eukaryota</taxon>
        <taxon>Metazoa</taxon>
        <taxon>Ecdysozoa</taxon>
        <taxon>Arthropoda</taxon>
        <taxon>Crustacea</taxon>
        <taxon>Branchiopoda</taxon>
        <taxon>Diplostraca</taxon>
        <taxon>Cladocera</taxon>
        <taxon>Anomopoda</taxon>
        <taxon>Daphniidae</taxon>
        <taxon>Daphnia</taxon>
    </lineage>
</organism>
<evidence type="ECO:0000256" key="3">
    <source>
        <dbReference type="ARBA" id="ARBA00022705"/>
    </source>
</evidence>
<dbReference type="STRING" id="35525.A0A0P6E4D9"/>
<keyword evidence="13" id="KW-1185">Reference proteome</keyword>
<comment type="function">
    <text evidence="6">Accessory component of the DNA polymerase epsilon complex. Participates in DNA repair and in chromosomal DNA replication.</text>
</comment>
<dbReference type="Pfam" id="PF04042">
    <property type="entry name" value="DNA_pol_E_B"/>
    <property type="match status" value="1"/>
</dbReference>
<evidence type="ECO:0000256" key="4">
    <source>
        <dbReference type="ARBA" id="ARBA00023125"/>
    </source>
</evidence>
<evidence type="ECO:0000256" key="8">
    <source>
        <dbReference type="PIRNR" id="PIRNR000799"/>
    </source>
</evidence>
<evidence type="ECO:0000256" key="6">
    <source>
        <dbReference type="ARBA" id="ARBA00054225"/>
    </source>
</evidence>
<proteinExistence type="inferred from homology"/>
<comment type="subunit">
    <text evidence="7">Component of the DNA polymerase epsilon complex consisting of four subunits: the catalytic subunit POLE and the accessory subunits POLE2, POLE3 and POLE4.</text>
</comment>
<dbReference type="PANTHER" id="PTHR12708:SF0">
    <property type="entry name" value="DNA POLYMERASE EPSILON SUBUNIT 2"/>
    <property type="match status" value="1"/>
</dbReference>
<comment type="subcellular location">
    <subcellularLocation>
        <location evidence="1 8">Nucleus</location>
    </subcellularLocation>
</comment>
<evidence type="ECO:0000313" key="11">
    <source>
        <dbReference type="EMBL" id="JAN26736.1"/>
    </source>
</evidence>
<dbReference type="Gene3D" id="1.10.8.60">
    <property type="match status" value="1"/>
</dbReference>
<dbReference type="GO" id="GO:0008622">
    <property type="term" value="C:epsilon DNA polymerase complex"/>
    <property type="evidence" value="ECO:0007669"/>
    <property type="project" value="UniProtKB-UniRule"/>
</dbReference>
<dbReference type="InterPro" id="IPR007185">
    <property type="entry name" value="DNA_pol_a/d/e_bsu"/>
</dbReference>
<evidence type="ECO:0000259" key="10">
    <source>
        <dbReference type="Pfam" id="PF12213"/>
    </source>
</evidence>
<dbReference type="Proteomes" id="UP000076858">
    <property type="component" value="Unassembled WGS sequence"/>
</dbReference>
<keyword evidence="5 8" id="KW-0539">Nucleus</keyword>
<evidence type="ECO:0000256" key="5">
    <source>
        <dbReference type="ARBA" id="ARBA00023242"/>
    </source>
</evidence>
<dbReference type="PIRSF" id="PIRSF000799">
    <property type="entry name" value="DNA_pol_eps_2"/>
    <property type="match status" value="1"/>
</dbReference>
<evidence type="ECO:0000259" key="9">
    <source>
        <dbReference type="Pfam" id="PF04042"/>
    </source>
</evidence>
<dbReference type="GO" id="GO:0006261">
    <property type="term" value="P:DNA-templated DNA replication"/>
    <property type="evidence" value="ECO:0007669"/>
    <property type="project" value="InterPro"/>
</dbReference>
<dbReference type="PANTHER" id="PTHR12708">
    <property type="entry name" value="DNA POLYMERASE EPSILON SUBUNIT B"/>
    <property type="match status" value="1"/>
</dbReference>
<comment type="similarity">
    <text evidence="2 8">Belongs to the DNA polymerase epsilon subunit B family.</text>
</comment>
<feature type="domain" description="DNA polymerase epsilon subunit B N-terminal" evidence="10">
    <location>
        <begin position="3"/>
        <end position="74"/>
    </location>
</feature>
<protein>
    <recommendedName>
        <fullName evidence="8">DNA polymerase epsilon subunit</fullName>
    </recommendedName>
    <alternativeName>
        <fullName evidence="8">DNA polymerase II subunit 2</fullName>
    </alternativeName>
</protein>
<dbReference type="InterPro" id="IPR016266">
    <property type="entry name" value="POLE2"/>
</dbReference>
<evidence type="ECO:0000256" key="1">
    <source>
        <dbReference type="ARBA" id="ARBA00004123"/>
    </source>
</evidence>
<reference evidence="11" key="1">
    <citation type="submission" date="2015-10" db="EMBL/GenBank/DDBJ databases">
        <title>EvidentialGene: Evidence-directed Construction of Complete mRNA Transcriptomes without Genomes.</title>
        <authorList>
            <person name="Gilbert D.G."/>
        </authorList>
    </citation>
    <scope>NUCLEOTIDE SEQUENCE</scope>
</reference>
<gene>
    <name evidence="12" type="ORF">APZ42_010923</name>
</gene>
<dbReference type="FunFam" id="1.10.8.60:FF:000053">
    <property type="entry name" value="DNA polymerase epsilon subunit"/>
    <property type="match status" value="1"/>
</dbReference>
<dbReference type="Gene3D" id="3.60.21.60">
    <property type="match status" value="1"/>
</dbReference>
<accession>A0A0P6E4D9</accession>
<dbReference type="GO" id="GO:0042276">
    <property type="term" value="P:error-prone translesion synthesis"/>
    <property type="evidence" value="ECO:0007669"/>
    <property type="project" value="TreeGrafter"/>
</dbReference>
<name>A0A0P6E4D9_9CRUS</name>
<keyword evidence="4 8" id="KW-0238">DNA-binding</keyword>
<reference evidence="12 13" key="2">
    <citation type="submission" date="2016-03" db="EMBL/GenBank/DDBJ databases">
        <title>EvidentialGene: Evidence-directed Construction of Genes on Genomes.</title>
        <authorList>
            <person name="Gilbert D.G."/>
            <person name="Choi J.-H."/>
            <person name="Mockaitis K."/>
            <person name="Colbourne J."/>
            <person name="Pfrender M."/>
        </authorList>
    </citation>
    <scope>NUCLEOTIDE SEQUENCE [LARGE SCALE GENOMIC DNA]</scope>
    <source>
        <strain evidence="12 13">Xinb3</strain>
        <tissue evidence="12">Complete organism</tissue>
    </source>
</reference>
<dbReference type="GO" id="GO:0003677">
    <property type="term" value="F:DNA binding"/>
    <property type="evidence" value="ECO:0007669"/>
    <property type="project" value="UniProtKB-UniRule"/>
</dbReference>
<dbReference type="EMBL" id="LRGB01000005">
    <property type="protein sequence ID" value="KZS22037.1"/>
    <property type="molecule type" value="Genomic_DNA"/>
</dbReference>
<keyword evidence="3 8" id="KW-0235">DNA replication</keyword>